<gene>
    <name evidence="1" type="ORF">HMPREF9943_01708</name>
</gene>
<dbReference type="AlphaFoldDB" id="M2Q197"/>
<proteinExistence type="predicted"/>
<dbReference type="STRING" id="999415.HMPREF9943_01708"/>
<dbReference type="RefSeq" id="WP_004804085.1">
    <property type="nucleotide sequence ID" value="NZ_KB446649.1"/>
</dbReference>
<dbReference type="EMBL" id="AGEJ01000025">
    <property type="protein sequence ID" value="EMD16036.1"/>
    <property type="molecule type" value="Genomic_DNA"/>
</dbReference>
<comment type="caution">
    <text evidence="1">The sequence shown here is derived from an EMBL/GenBank/DDBJ whole genome shotgun (WGS) entry which is preliminary data.</text>
</comment>
<dbReference type="NCBIfam" id="TIGR01488">
    <property type="entry name" value="HAD-SF-IB"/>
    <property type="match status" value="1"/>
</dbReference>
<dbReference type="Gene3D" id="3.40.50.1000">
    <property type="entry name" value="HAD superfamily/HAD-like"/>
    <property type="match status" value="1"/>
</dbReference>
<dbReference type="BioCyc" id="ECAT999415-HMP:GTTI-1770-MONOMER"/>
<keyword evidence="2" id="KW-1185">Reference proteome</keyword>
<evidence type="ECO:0000313" key="1">
    <source>
        <dbReference type="EMBL" id="EMD16036.1"/>
    </source>
</evidence>
<organism evidence="1 2">
    <name type="scientific">Eggerthia catenaformis OT 569 = DSM 20559</name>
    <dbReference type="NCBI Taxonomy" id="999415"/>
    <lineage>
        <taxon>Bacteria</taxon>
        <taxon>Bacillati</taxon>
        <taxon>Bacillota</taxon>
        <taxon>Erysipelotrichia</taxon>
        <taxon>Erysipelotrichales</taxon>
        <taxon>Coprobacillaceae</taxon>
        <taxon>Eggerthia</taxon>
    </lineage>
</organism>
<sequence length="198" mass="23171">MVKCAFFDFDNTIVHGDSIVKLLKYALKKHPLSVFRFLKTLLYALLYVLHLVTHEQLKETILFPLRLLNDKELEVFYQTSVMPDYYPHMAEEMQKRKEEGCIIFLVTASSEAYMKYTDLPVDVLIGTKTENGHIIGRNCKGASKVERIEAYLKDHQMIIDYEHSYGYSDSRHDIPMLNLVKNRFKVDKKDGHLSPFIY</sequence>
<dbReference type="OrthoDB" id="9794212at2"/>
<dbReference type="GO" id="GO:0016787">
    <property type="term" value="F:hydrolase activity"/>
    <property type="evidence" value="ECO:0007669"/>
    <property type="project" value="UniProtKB-KW"/>
</dbReference>
<keyword evidence="1" id="KW-0378">Hydrolase</keyword>
<evidence type="ECO:0000313" key="2">
    <source>
        <dbReference type="Proteomes" id="UP000011758"/>
    </source>
</evidence>
<accession>M2Q197</accession>
<dbReference type="InterPro" id="IPR036412">
    <property type="entry name" value="HAD-like_sf"/>
</dbReference>
<name>M2Q197_9FIRM</name>
<dbReference type="InterPro" id="IPR023214">
    <property type="entry name" value="HAD_sf"/>
</dbReference>
<reference evidence="1 2" key="1">
    <citation type="submission" date="2013-02" db="EMBL/GenBank/DDBJ databases">
        <title>The Genome Sequence of Lactobacillus catenaformis F0143.</title>
        <authorList>
            <consortium name="The Broad Institute Genome Sequencing Platform"/>
            <person name="Earl A."/>
            <person name="Ward D."/>
            <person name="Feldgarden M."/>
            <person name="Gevers D."/>
            <person name="Izard J."/>
            <person name="Blanton J.M."/>
            <person name="Mathney J."/>
            <person name="Dewhirst F.E."/>
            <person name="Young S.K."/>
            <person name="Zeng Q."/>
            <person name="Gargeya S."/>
            <person name="Fitzgerald M."/>
            <person name="Haas B."/>
            <person name="Abouelleil A."/>
            <person name="Alvarado L."/>
            <person name="Arachchi H.M."/>
            <person name="Berlin A."/>
            <person name="Chapman S.B."/>
            <person name="Gearin G."/>
            <person name="Goldberg J."/>
            <person name="Griggs A."/>
            <person name="Gujja S."/>
            <person name="Hansen M."/>
            <person name="Heiman D."/>
            <person name="Howarth C."/>
            <person name="Larimer J."/>
            <person name="Lui A."/>
            <person name="MacDonald P.J.P."/>
            <person name="McCowen C."/>
            <person name="Montmayeur A."/>
            <person name="Murphy C."/>
            <person name="Neiman D."/>
            <person name="Pearson M."/>
            <person name="Priest M."/>
            <person name="Roberts A."/>
            <person name="Saif S."/>
            <person name="Shea T."/>
            <person name="Sisk P."/>
            <person name="Stolte C."/>
            <person name="Sykes S."/>
            <person name="Wortman J."/>
            <person name="Nusbaum C."/>
            <person name="Birren B."/>
        </authorList>
    </citation>
    <scope>NUCLEOTIDE SEQUENCE [LARGE SCALE GENOMIC DNA]</scope>
    <source>
        <strain evidence="1 2">OT 569</strain>
    </source>
</reference>
<dbReference type="eggNOG" id="COG0560">
    <property type="taxonomic scope" value="Bacteria"/>
</dbReference>
<dbReference type="Gene3D" id="1.20.1440.100">
    <property type="entry name" value="SG protein - dephosphorylation function"/>
    <property type="match status" value="1"/>
</dbReference>
<dbReference type="SUPFAM" id="SSF56784">
    <property type="entry name" value="HAD-like"/>
    <property type="match status" value="1"/>
</dbReference>
<dbReference type="Proteomes" id="UP000011758">
    <property type="component" value="Unassembled WGS sequence"/>
</dbReference>
<protein>
    <submittedName>
        <fullName evidence="1">HAD hydrolase, family IB</fullName>
    </submittedName>
</protein>
<dbReference type="Pfam" id="PF12710">
    <property type="entry name" value="HAD"/>
    <property type="match status" value="1"/>
</dbReference>